<evidence type="ECO:0000313" key="3">
    <source>
        <dbReference type="EMBL" id="MPM29007.1"/>
    </source>
</evidence>
<feature type="transmembrane region" description="Helical" evidence="1">
    <location>
        <begin position="108"/>
        <end position="134"/>
    </location>
</feature>
<evidence type="ECO:0000259" key="2">
    <source>
        <dbReference type="Pfam" id="PF14340"/>
    </source>
</evidence>
<dbReference type="AlphaFoldDB" id="A0A644YL23"/>
<dbReference type="Pfam" id="PF14340">
    <property type="entry name" value="DUF4395"/>
    <property type="match status" value="1"/>
</dbReference>
<gene>
    <name evidence="3" type="ORF">SDC9_75545</name>
</gene>
<organism evidence="3">
    <name type="scientific">bioreactor metagenome</name>
    <dbReference type="NCBI Taxonomy" id="1076179"/>
    <lineage>
        <taxon>unclassified sequences</taxon>
        <taxon>metagenomes</taxon>
        <taxon>ecological metagenomes</taxon>
    </lineage>
</organism>
<comment type="caution">
    <text evidence="3">The sequence shown here is derived from an EMBL/GenBank/DDBJ whole genome shotgun (WGS) entry which is preliminary data.</text>
</comment>
<sequence length="145" mass="15965">MTSRTASIPKPLVRANQSVIVASVLISWVLSIWSDSFYLILLIPLLSGLSGLAFGVNPVFKIARRFLKKPAASYLQEDAADQRFNQILAVSMLSASLLSFMLDLPVLGYMFSAFVFTAASVALLGFCVGCFIRYQLMMRRTARSS</sequence>
<feature type="transmembrane region" description="Helical" evidence="1">
    <location>
        <begin position="12"/>
        <end position="31"/>
    </location>
</feature>
<accession>A0A644YL23</accession>
<keyword evidence="1" id="KW-1133">Transmembrane helix</keyword>
<dbReference type="InterPro" id="IPR016942">
    <property type="entry name" value="UCP030042"/>
</dbReference>
<keyword evidence="1" id="KW-0812">Transmembrane</keyword>
<feature type="domain" description="DUF4395" evidence="2">
    <location>
        <begin position="8"/>
        <end position="137"/>
    </location>
</feature>
<proteinExistence type="predicted"/>
<evidence type="ECO:0000256" key="1">
    <source>
        <dbReference type="SAM" id="Phobius"/>
    </source>
</evidence>
<dbReference type="PIRSF" id="PIRSF030042">
    <property type="entry name" value="UCP030042"/>
    <property type="match status" value="1"/>
</dbReference>
<protein>
    <recommendedName>
        <fullName evidence="2">DUF4395 domain-containing protein</fullName>
    </recommendedName>
</protein>
<feature type="transmembrane region" description="Helical" evidence="1">
    <location>
        <begin position="84"/>
        <end position="102"/>
    </location>
</feature>
<reference evidence="3" key="1">
    <citation type="submission" date="2019-08" db="EMBL/GenBank/DDBJ databases">
        <authorList>
            <person name="Kucharzyk K."/>
            <person name="Murdoch R.W."/>
            <person name="Higgins S."/>
            <person name="Loffler F."/>
        </authorList>
    </citation>
    <scope>NUCLEOTIDE SEQUENCE</scope>
</reference>
<dbReference type="InterPro" id="IPR025508">
    <property type="entry name" value="DUF4395"/>
</dbReference>
<keyword evidence="1" id="KW-0472">Membrane</keyword>
<feature type="transmembrane region" description="Helical" evidence="1">
    <location>
        <begin position="37"/>
        <end position="63"/>
    </location>
</feature>
<name>A0A644YL23_9ZZZZ</name>
<dbReference type="EMBL" id="VSSQ01005403">
    <property type="protein sequence ID" value="MPM29007.1"/>
    <property type="molecule type" value="Genomic_DNA"/>
</dbReference>